<dbReference type="EMBL" id="PYGC01000004">
    <property type="protein sequence ID" value="PSK83205.1"/>
    <property type="molecule type" value="Genomic_DNA"/>
</dbReference>
<dbReference type="GO" id="GO:0016829">
    <property type="term" value="F:lyase activity"/>
    <property type="evidence" value="ECO:0007669"/>
    <property type="project" value="UniProtKB-KW"/>
</dbReference>
<dbReference type="AlphaFoldDB" id="A0A2P8CDZ5"/>
<dbReference type="InterPro" id="IPR033803">
    <property type="entry name" value="CBD-like_Golvesin-Xly"/>
</dbReference>
<keyword evidence="1" id="KW-1133">Transmembrane helix</keyword>
<evidence type="ECO:0000259" key="2">
    <source>
        <dbReference type="Pfam" id="PF25275"/>
    </source>
</evidence>
<keyword evidence="6" id="KW-1185">Reference proteome</keyword>
<dbReference type="EMBL" id="BLAU01000001">
    <property type="protein sequence ID" value="GET21912.1"/>
    <property type="molecule type" value="Genomic_DNA"/>
</dbReference>
<evidence type="ECO:0000256" key="1">
    <source>
        <dbReference type="SAM" id="Phobius"/>
    </source>
</evidence>
<feature type="transmembrane region" description="Helical" evidence="1">
    <location>
        <begin position="229"/>
        <end position="246"/>
    </location>
</feature>
<organism evidence="4 5">
    <name type="scientific">Prolixibacter denitrificans</name>
    <dbReference type="NCBI Taxonomy" id="1541063"/>
    <lineage>
        <taxon>Bacteria</taxon>
        <taxon>Pseudomonadati</taxon>
        <taxon>Bacteroidota</taxon>
        <taxon>Bacteroidia</taxon>
        <taxon>Marinilabiliales</taxon>
        <taxon>Prolixibacteraceae</taxon>
        <taxon>Prolixibacter</taxon>
    </lineage>
</organism>
<dbReference type="Gene3D" id="1.10.390.10">
    <property type="entry name" value="Neutral Protease Domain 2"/>
    <property type="match status" value="1"/>
</dbReference>
<evidence type="ECO:0000313" key="5">
    <source>
        <dbReference type="Proteomes" id="UP000240621"/>
    </source>
</evidence>
<reference evidence="4 5" key="1">
    <citation type="submission" date="2018-03" db="EMBL/GenBank/DDBJ databases">
        <title>Genomic Encyclopedia of Archaeal and Bacterial Type Strains, Phase II (KMG-II): from individual species to whole genera.</title>
        <authorList>
            <person name="Goeker M."/>
        </authorList>
    </citation>
    <scope>NUCLEOTIDE SEQUENCE [LARGE SCALE GENOMIC DNA]</scope>
    <source>
        <strain evidence="4 5">DSM 27267</strain>
    </source>
</reference>
<comment type="caution">
    <text evidence="4">The sequence shown here is derived from an EMBL/GenBank/DDBJ whole genome shotgun (WGS) entry which is preliminary data.</text>
</comment>
<dbReference type="OrthoDB" id="1108570at2"/>
<dbReference type="Pfam" id="PF25275">
    <property type="entry name" value="Golvesin_C"/>
    <property type="match status" value="1"/>
</dbReference>
<feature type="transmembrane region" description="Helical" evidence="1">
    <location>
        <begin position="22"/>
        <end position="42"/>
    </location>
</feature>
<feature type="transmembrane region" description="Helical" evidence="1">
    <location>
        <begin position="147"/>
        <end position="169"/>
    </location>
</feature>
<sequence>MASLHHIRTVATYESKTLFRSWFFRIFAILALVFVFFFNLFYQTKVGFPFDDMVALPAKVPFMNLYIINMAQAIIAIFLASDFLKRDKKLDTTEVIYMRSMSNADYVIGKTLGNLYVFLLLNVVALVMVAVFNLISPYSAFRLMPYFYYFFLVSVPTLLFILGLAFLLMSVIRNQALTFILLLGYIAATLFYLQGKFHFLFDYMAYRLPLTWSDFVGFGNLNSLLMQRGIYFFLGVGFICLTILLLKRLNQSKTVNGVVTVIGSGSLIFALVLGFFYVNRVSQFDNHRKEMIALNDQYAKAPVMQMTRCDLDVKHNGNSIAATADMQLKNTASEPVKEIILTLNPGLKVTNVEGAGFERDQQLLKIKPQNAVAPGDSLQVKVQYAGTIDESLCYLDYDRERLDKITLDDNATIDKRHAFVQSNYVLLTPETRWYPTPGITYSSKGLGWLHKGFTRFSLTVEPANDSLKVLSQGEKTIGADGKLTFRDKEPLQQISLVMGNYQTRSITVDSIQYSLTYLKKHNRFDEFFTEVKDSLAPVIRDLKNTFEAKLQLRYPYHRLELVEVPVQFYSYSHLWTVTREQVQPEMVFLPEGGYMVSGANFALLKRWAERRSRHTNESVTERESEENLFRDFVNRALLSTDEGRGFRMRFGGPGRNFDDNPNPYFLFPDYYTYVNEINSPKYPIMNRVLESYLVERTSDDRPGFMRNFMGMSSDERGNMELQDKSFAQVLQDQDDPDIVDNIIQTKGEFLFALMKAAAGEDKFDNVLNSFLEKNRFRETGINDLKTDLASSFNLQLDDYLSSWYNSKELPGYLVTDVEAVKVKDGDRTPTMVTFHLSNTGKEPGVVKFTFRLGGQGGRGRRFGGGGDEETVDRIVAIAPHQTKRVGILLNEEPRMMMTNTFASANIPAVLTQRFEKIELDEKRIPFNGEEVIDYEDGTAPNETIVDNEDPEFKLIQPESSSFLKKIFEAQLMDNEDQKYKGLNFWRPPVEWTLTTNTNFYGKTVRSAYYTKGGTGDREAIWNVPVKESGYYTVYAYVPKINMRWRGEDKGEYTYTIHHDDGEDHPAVDIKSTDGGWVELGAYYFSPDTAKIELTNKTDASIVYADAVKLVKEK</sequence>
<proteinExistence type="predicted"/>
<dbReference type="Proteomes" id="UP000240621">
    <property type="component" value="Unassembled WGS sequence"/>
</dbReference>
<feature type="domain" description="Golvesin/Xly CBD-like" evidence="2">
    <location>
        <begin position="990"/>
        <end position="1110"/>
    </location>
</feature>
<feature type="transmembrane region" description="Helical" evidence="1">
    <location>
        <begin position="62"/>
        <end position="80"/>
    </location>
</feature>
<dbReference type="SUPFAM" id="SSF55486">
    <property type="entry name" value="Metalloproteases ('zincins'), catalytic domain"/>
    <property type="match status" value="1"/>
</dbReference>
<evidence type="ECO:0000313" key="3">
    <source>
        <dbReference type="EMBL" id="GET21912.1"/>
    </source>
</evidence>
<protein>
    <submittedName>
        <fullName evidence="4">ABC-type transport system involved in multi-copper enzyme maturation permease subunit</fullName>
    </submittedName>
    <submittedName>
        <fullName evidence="3">Xanthan lyase</fullName>
    </submittedName>
</protein>
<evidence type="ECO:0000313" key="6">
    <source>
        <dbReference type="Proteomes" id="UP000396862"/>
    </source>
</evidence>
<reference evidence="3 6" key="2">
    <citation type="submission" date="2019-10" db="EMBL/GenBank/DDBJ databases">
        <title>Prolixibacter strains distinguished by the presence of nitrate reductase genes were adept at nitrate-dependent anaerobic corrosion of metallic iron and carbon steel.</title>
        <authorList>
            <person name="Iino T."/>
            <person name="Shono N."/>
            <person name="Ito K."/>
            <person name="Nakamura R."/>
            <person name="Sueoka K."/>
            <person name="Harayama S."/>
            <person name="Ohkuma M."/>
        </authorList>
    </citation>
    <scope>NUCLEOTIDE SEQUENCE [LARGE SCALE GENOMIC DNA]</scope>
    <source>
        <strain evidence="3 6">MIC1-1</strain>
    </source>
</reference>
<name>A0A2P8CDZ5_9BACT</name>
<gene>
    <name evidence="4" type="ORF">CLV93_104135</name>
    <name evidence="3" type="ORF">JCM18694_21580</name>
</gene>
<accession>A0A2P8CDZ5</accession>
<keyword evidence="3" id="KW-0456">Lyase</keyword>
<feature type="transmembrane region" description="Helical" evidence="1">
    <location>
        <begin position="176"/>
        <end position="194"/>
    </location>
</feature>
<dbReference type="RefSeq" id="WP_106542008.1">
    <property type="nucleotide sequence ID" value="NZ_BLAU01000001.1"/>
</dbReference>
<evidence type="ECO:0000313" key="4">
    <source>
        <dbReference type="EMBL" id="PSK83205.1"/>
    </source>
</evidence>
<feature type="transmembrane region" description="Helical" evidence="1">
    <location>
        <begin position="115"/>
        <end position="135"/>
    </location>
</feature>
<keyword evidence="1" id="KW-0472">Membrane</keyword>
<keyword evidence="1" id="KW-0812">Transmembrane</keyword>
<dbReference type="InterPro" id="IPR027268">
    <property type="entry name" value="Peptidase_M4/M1_CTD_sf"/>
</dbReference>
<feature type="transmembrane region" description="Helical" evidence="1">
    <location>
        <begin position="258"/>
        <end position="278"/>
    </location>
</feature>
<dbReference type="Proteomes" id="UP000396862">
    <property type="component" value="Unassembled WGS sequence"/>
</dbReference>